<evidence type="ECO:0000256" key="3">
    <source>
        <dbReference type="ARBA" id="ARBA00022630"/>
    </source>
</evidence>
<evidence type="ECO:0008006" key="10">
    <source>
        <dbReference type="Google" id="ProtNLM"/>
    </source>
</evidence>
<protein>
    <recommendedName>
        <fullName evidence="10">FAD-binding PCMH-type domain-containing protein</fullName>
    </recommendedName>
</protein>
<evidence type="ECO:0000259" key="6">
    <source>
        <dbReference type="Pfam" id="PF01565"/>
    </source>
</evidence>
<keyword evidence="9" id="KW-1185">Reference proteome</keyword>
<name>A0A0N0NLE9_9EURO</name>
<dbReference type="GO" id="GO:0016491">
    <property type="term" value="F:oxidoreductase activity"/>
    <property type="evidence" value="ECO:0007669"/>
    <property type="project" value="UniProtKB-KW"/>
</dbReference>
<accession>A0A0N0NLE9</accession>
<keyword evidence="3" id="KW-0285">Flavoprotein</keyword>
<evidence type="ECO:0000256" key="4">
    <source>
        <dbReference type="ARBA" id="ARBA00022827"/>
    </source>
</evidence>
<dbReference type="Pfam" id="PF01565">
    <property type="entry name" value="FAD_binding_4"/>
    <property type="match status" value="1"/>
</dbReference>
<dbReference type="RefSeq" id="XP_017998932.1">
    <property type="nucleotide sequence ID" value="XM_018144584.1"/>
</dbReference>
<gene>
    <name evidence="8" type="ORF">AB675_4445</name>
</gene>
<dbReference type="Gene3D" id="3.30.43.10">
    <property type="entry name" value="Uridine Diphospho-n-acetylenolpyruvylglucosamine Reductase, domain 2"/>
    <property type="match status" value="1"/>
</dbReference>
<dbReference type="InterPro" id="IPR006094">
    <property type="entry name" value="Oxid_FAD_bind_N"/>
</dbReference>
<keyword evidence="5" id="KW-0560">Oxidoreductase</keyword>
<evidence type="ECO:0000313" key="8">
    <source>
        <dbReference type="EMBL" id="KPI38969.1"/>
    </source>
</evidence>
<dbReference type="OrthoDB" id="415825at2759"/>
<dbReference type="InterPro" id="IPR050416">
    <property type="entry name" value="FAD-linked_Oxidoreductase"/>
</dbReference>
<dbReference type="AlphaFoldDB" id="A0A0N0NLE9"/>
<dbReference type="VEuPathDB" id="FungiDB:AB675_4445"/>
<evidence type="ECO:0000256" key="5">
    <source>
        <dbReference type="ARBA" id="ARBA00023002"/>
    </source>
</evidence>
<dbReference type="EMBL" id="LFJN01000016">
    <property type="protein sequence ID" value="KPI38969.1"/>
    <property type="molecule type" value="Genomic_DNA"/>
</dbReference>
<proteinExistence type="inferred from homology"/>
<dbReference type="InterPro" id="IPR016167">
    <property type="entry name" value="FAD-bd_PCMH_sub1"/>
</dbReference>
<comment type="similarity">
    <text evidence="2">Belongs to the oxygen-dependent FAD-linked oxidoreductase family.</text>
</comment>
<dbReference type="PANTHER" id="PTHR42973">
    <property type="entry name" value="BINDING OXIDOREDUCTASE, PUTATIVE (AFU_ORTHOLOGUE AFUA_1G17690)-RELATED"/>
    <property type="match status" value="1"/>
</dbReference>
<feature type="domain" description="Berberine/berberine-like" evidence="7">
    <location>
        <begin position="432"/>
        <end position="452"/>
    </location>
</feature>
<comment type="cofactor">
    <cofactor evidence="1">
        <name>FAD</name>
        <dbReference type="ChEBI" id="CHEBI:57692"/>
    </cofactor>
</comment>
<dbReference type="InterPro" id="IPR012951">
    <property type="entry name" value="BBE"/>
</dbReference>
<keyword evidence="4" id="KW-0274">FAD</keyword>
<dbReference type="InterPro" id="IPR036318">
    <property type="entry name" value="FAD-bd_PCMH-like_sf"/>
</dbReference>
<dbReference type="GO" id="GO:0050660">
    <property type="term" value="F:flavin adenine dinucleotide binding"/>
    <property type="evidence" value="ECO:0007669"/>
    <property type="project" value="InterPro"/>
</dbReference>
<comment type="caution">
    <text evidence="8">The sequence shown here is derived from an EMBL/GenBank/DDBJ whole genome shotgun (WGS) entry which is preliminary data.</text>
</comment>
<feature type="domain" description="FAD linked oxidase N-terminal" evidence="6">
    <location>
        <begin position="46"/>
        <end position="164"/>
    </location>
</feature>
<sequence>MSPSRKDPLAHLATLVSPDEYLTPEKSESEYAAESKTWSAARNEHPAVVIRPQTIETLSSVIKYLHDTNLDYKVRSRGFGSASARDVVISMTAFDEFEWDAATQTVTLGAGANWGKYYVEMEKAAPKQMIVAGRTPSIGYGAVSDASNLQDAQLVLADGTITWASQHPDLFWALRGTEGGFAAVARFKFNAKPFPENGNIWGGPIMIPREKAPEVAKGIAAMCAREDTNPKVALFVYVLKKEILHFLGADQDMLVIHAYDAFGEEHGRKEFAWALDFEGAIDKTRSQMTMREMTDLQANLGELQGKQSAFWTAMAIATLTEDMVLSALDWWATDNAQNKHGSVADQGYLLFELFSCRDNLTSQASSAWPRPLGFKHMVLIGSGCSADAPDSDLREAKRLVRDVGPAKILGAESAKHMVAIPNAMEDFHDLKAIYGENLPRLQEIKKKYDPNNRIKGRILPA</sequence>
<evidence type="ECO:0000256" key="1">
    <source>
        <dbReference type="ARBA" id="ARBA00001974"/>
    </source>
</evidence>
<dbReference type="Proteomes" id="UP000038010">
    <property type="component" value="Unassembled WGS sequence"/>
</dbReference>
<evidence type="ECO:0000256" key="2">
    <source>
        <dbReference type="ARBA" id="ARBA00005466"/>
    </source>
</evidence>
<dbReference type="STRING" id="1664694.A0A0N0NLE9"/>
<dbReference type="PANTHER" id="PTHR42973:SF39">
    <property type="entry name" value="FAD-BINDING PCMH-TYPE DOMAIN-CONTAINING PROTEIN"/>
    <property type="match status" value="1"/>
</dbReference>
<dbReference type="Gene3D" id="3.30.465.10">
    <property type="match status" value="1"/>
</dbReference>
<dbReference type="Pfam" id="PF08031">
    <property type="entry name" value="BBE"/>
    <property type="match status" value="1"/>
</dbReference>
<evidence type="ECO:0000259" key="7">
    <source>
        <dbReference type="Pfam" id="PF08031"/>
    </source>
</evidence>
<dbReference type="GeneID" id="28736464"/>
<dbReference type="InterPro" id="IPR016169">
    <property type="entry name" value="FAD-bd_PCMH_sub2"/>
</dbReference>
<reference evidence="8 9" key="1">
    <citation type="submission" date="2015-06" db="EMBL/GenBank/DDBJ databases">
        <title>Draft genome of the ant-associated black yeast Phialophora attae CBS 131958.</title>
        <authorList>
            <person name="Moreno L.F."/>
            <person name="Stielow B.J."/>
            <person name="de Hoog S."/>
            <person name="Vicente V.A."/>
            <person name="Weiss V.A."/>
            <person name="de Vries M."/>
            <person name="Cruz L.M."/>
            <person name="Souza E.M."/>
        </authorList>
    </citation>
    <scope>NUCLEOTIDE SEQUENCE [LARGE SCALE GENOMIC DNA]</scope>
    <source>
        <strain evidence="8 9">CBS 131958</strain>
    </source>
</reference>
<dbReference type="SUPFAM" id="SSF56176">
    <property type="entry name" value="FAD-binding/transporter-associated domain-like"/>
    <property type="match status" value="1"/>
</dbReference>
<organism evidence="8 9">
    <name type="scientific">Cyphellophora attinorum</name>
    <dbReference type="NCBI Taxonomy" id="1664694"/>
    <lineage>
        <taxon>Eukaryota</taxon>
        <taxon>Fungi</taxon>
        <taxon>Dikarya</taxon>
        <taxon>Ascomycota</taxon>
        <taxon>Pezizomycotina</taxon>
        <taxon>Eurotiomycetes</taxon>
        <taxon>Chaetothyriomycetidae</taxon>
        <taxon>Chaetothyriales</taxon>
        <taxon>Cyphellophoraceae</taxon>
        <taxon>Cyphellophora</taxon>
    </lineage>
</organism>
<dbReference type="Gene3D" id="3.40.462.20">
    <property type="match status" value="1"/>
</dbReference>
<evidence type="ECO:0000313" key="9">
    <source>
        <dbReference type="Proteomes" id="UP000038010"/>
    </source>
</evidence>